<gene>
    <name evidence="7" type="ORF">SAMN05444817_10627</name>
</gene>
<dbReference type="AlphaFoldDB" id="A0A1N7JDM7"/>
<evidence type="ECO:0000256" key="1">
    <source>
        <dbReference type="ARBA" id="ARBA00004651"/>
    </source>
</evidence>
<dbReference type="Proteomes" id="UP000186292">
    <property type="component" value="Unassembled WGS sequence"/>
</dbReference>
<evidence type="ECO:0000256" key="4">
    <source>
        <dbReference type="ARBA" id="ARBA00022989"/>
    </source>
</evidence>
<evidence type="ECO:0000256" key="5">
    <source>
        <dbReference type="ARBA" id="ARBA00023136"/>
    </source>
</evidence>
<accession>A0A1N7JDM7</accession>
<dbReference type="STRING" id="1161099.SAMN05444817_10627"/>
<feature type="transmembrane region" description="Helical" evidence="6">
    <location>
        <begin position="80"/>
        <end position="98"/>
    </location>
</feature>
<keyword evidence="4 6" id="KW-1133">Transmembrane helix</keyword>
<evidence type="ECO:0000313" key="8">
    <source>
        <dbReference type="Proteomes" id="UP000186292"/>
    </source>
</evidence>
<dbReference type="Pfam" id="PF02040">
    <property type="entry name" value="ArsB"/>
    <property type="match status" value="1"/>
</dbReference>
<proteinExistence type="predicted"/>
<reference evidence="8" key="1">
    <citation type="submission" date="2017-01" db="EMBL/GenBank/DDBJ databases">
        <authorList>
            <person name="Varghese N."/>
            <person name="Submissions S."/>
        </authorList>
    </citation>
    <scope>NUCLEOTIDE SEQUENCE [LARGE SCALE GENOMIC DNA]</scope>
    <source>
        <strain evidence="8">DSM 44531</strain>
    </source>
</reference>
<evidence type="ECO:0000256" key="2">
    <source>
        <dbReference type="ARBA" id="ARBA00022475"/>
    </source>
</evidence>
<dbReference type="GO" id="GO:0015105">
    <property type="term" value="F:arsenite transmembrane transporter activity"/>
    <property type="evidence" value="ECO:0007669"/>
    <property type="project" value="InterPro"/>
</dbReference>
<feature type="transmembrane region" description="Helical" evidence="6">
    <location>
        <begin position="6"/>
        <end position="26"/>
    </location>
</feature>
<keyword evidence="2" id="KW-1003">Cell membrane</keyword>
<dbReference type="EMBL" id="FTOF01000006">
    <property type="protein sequence ID" value="SIS47376.1"/>
    <property type="molecule type" value="Genomic_DNA"/>
</dbReference>
<keyword evidence="5 6" id="KW-0472">Membrane</keyword>
<protein>
    <submittedName>
        <fullName evidence="7">Arsenical pump membrane protein</fullName>
    </submittedName>
</protein>
<organism evidence="7 8">
    <name type="scientific">Corynebacterium appendicis CIP 107643</name>
    <dbReference type="NCBI Taxonomy" id="1161099"/>
    <lineage>
        <taxon>Bacteria</taxon>
        <taxon>Bacillati</taxon>
        <taxon>Actinomycetota</taxon>
        <taxon>Actinomycetes</taxon>
        <taxon>Mycobacteriales</taxon>
        <taxon>Corynebacteriaceae</taxon>
        <taxon>Corynebacterium</taxon>
    </lineage>
</organism>
<evidence type="ECO:0000256" key="6">
    <source>
        <dbReference type="SAM" id="Phobius"/>
    </source>
</evidence>
<name>A0A1N7JDM7_9CORY</name>
<keyword evidence="8" id="KW-1185">Reference proteome</keyword>
<comment type="subcellular location">
    <subcellularLocation>
        <location evidence="1">Cell membrane</location>
        <topology evidence="1">Multi-pass membrane protein</topology>
    </subcellularLocation>
</comment>
<evidence type="ECO:0000256" key="3">
    <source>
        <dbReference type="ARBA" id="ARBA00022692"/>
    </source>
</evidence>
<dbReference type="GO" id="GO:0005886">
    <property type="term" value="C:plasma membrane"/>
    <property type="evidence" value="ECO:0007669"/>
    <property type="project" value="UniProtKB-SubCell"/>
</dbReference>
<sequence>MGPATLAALGAVTANILNNIPAYLLLEPATSTPQHTLALLIGVNCGAIVTPWASLATLLWHDQLRLSGIEIPWRTVAAKGAVLAPFAVSVPLAGLSLVSCSSGSSISVQAIMK</sequence>
<feature type="transmembrane region" description="Helical" evidence="6">
    <location>
        <begin position="38"/>
        <end position="60"/>
    </location>
</feature>
<dbReference type="OrthoDB" id="9774335at2"/>
<keyword evidence="3 6" id="KW-0812">Transmembrane</keyword>
<dbReference type="InterPro" id="IPR000802">
    <property type="entry name" value="Arsenical_pump_ArsB"/>
</dbReference>
<evidence type="ECO:0000313" key="7">
    <source>
        <dbReference type="EMBL" id="SIS47376.1"/>
    </source>
</evidence>